<dbReference type="InterPro" id="IPR036438">
    <property type="entry name" value="Insulin-like_sf"/>
</dbReference>
<evidence type="ECO:0000256" key="2">
    <source>
        <dbReference type="ARBA" id="ARBA00011207"/>
    </source>
</evidence>
<dbReference type="GO" id="GO:0005576">
    <property type="term" value="C:extracellular region"/>
    <property type="evidence" value="ECO:0007669"/>
    <property type="project" value="UniProtKB-SubCell"/>
</dbReference>
<sequence length="98" mass="10893">MRVHILLIFLAITGFMASVACQDLGQFYCGRQLAATLAALCNSNLMKRSQTRHSAAAVDMSWPWLAPHKAHSMGRSKRQVVSECCEKPCTVNELMSYC</sequence>
<dbReference type="SUPFAM" id="SSF56994">
    <property type="entry name" value="Insulin-like"/>
    <property type="match status" value="1"/>
</dbReference>
<keyword evidence="10" id="KW-1185">Reference proteome</keyword>
<comment type="subcellular location">
    <subcellularLocation>
        <location evidence="6">Secreted</location>
    </subcellularLocation>
</comment>
<comment type="similarity">
    <text evidence="1 6">Belongs to the insulin family.</text>
</comment>
<dbReference type="AlphaFoldDB" id="A0A8J9U8H3"/>
<gene>
    <name evidence="9" type="ORF">BINO364_LOCUS2672</name>
</gene>
<dbReference type="EMBL" id="OV170230">
    <property type="protein sequence ID" value="CAH0715791.1"/>
    <property type="molecule type" value="Genomic_DNA"/>
</dbReference>
<dbReference type="PRINTS" id="PR00276">
    <property type="entry name" value="INSULINFAMLY"/>
</dbReference>
<proteinExistence type="inferred from homology"/>
<evidence type="ECO:0000256" key="5">
    <source>
        <dbReference type="ARBA" id="ARBA00023157"/>
    </source>
</evidence>
<dbReference type="PANTHER" id="PTHR13647:SF4">
    <property type="entry name" value="INSULIN-LIKE PEPTIDE 1-RELATED"/>
    <property type="match status" value="1"/>
</dbReference>
<dbReference type="InterPro" id="IPR022352">
    <property type="entry name" value="Ins/IGF/rlx"/>
</dbReference>
<dbReference type="Gene3D" id="1.10.100.10">
    <property type="entry name" value="Insulin-like"/>
    <property type="match status" value="1"/>
</dbReference>
<name>A0A8J9U8H3_9NEOP</name>
<keyword evidence="6" id="KW-0964">Secreted</keyword>
<dbReference type="InterPro" id="IPR016179">
    <property type="entry name" value="Insulin-like"/>
</dbReference>
<evidence type="ECO:0000313" key="10">
    <source>
        <dbReference type="Proteomes" id="UP000838878"/>
    </source>
</evidence>
<evidence type="ECO:0000256" key="3">
    <source>
        <dbReference type="ARBA" id="ARBA00022685"/>
    </source>
</evidence>
<dbReference type="PANTHER" id="PTHR13647">
    <property type="entry name" value="INSULIN-LIKE PEPTIDE 2-RELATED"/>
    <property type="match status" value="1"/>
</dbReference>
<reference evidence="9" key="1">
    <citation type="submission" date="2021-12" db="EMBL/GenBank/DDBJ databases">
        <authorList>
            <person name="Martin H S."/>
        </authorList>
    </citation>
    <scope>NUCLEOTIDE SEQUENCE</scope>
</reference>
<dbReference type="CDD" id="cd04366">
    <property type="entry name" value="IlGF_insulin_bombyxin_like"/>
    <property type="match status" value="1"/>
</dbReference>
<dbReference type="SMART" id="SM00078">
    <property type="entry name" value="IlGF"/>
    <property type="match status" value="1"/>
</dbReference>
<evidence type="ECO:0000256" key="4">
    <source>
        <dbReference type="ARBA" id="ARBA00022729"/>
    </source>
</evidence>
<accession>A0A8J9U8H3</accession>
<dbReference type="PROSITE" id="PS00262">
    <property type="entry name" value="INSULIN"/>
    <property type="match status" value="1"/>
</dbReference>
<organism evidence="9 10">
    <name type="scientific">Brenthis ino</name>
    <name type="common">lesser marbled fritillary</name>
    <dbReference type="NCBI Taxonomy" id="405034"/>
    <lineage>
        <taxon>Eukaryota</taxon>
        <taxon>Metazoa</taxon>
        <taxon>Ecdysozoa</taxon>
        <taxon>Arthropoda</taxon>
        <taxon>Hexapoda</taxon>
        <taxon>Insecta</taxon>
        <taxon>Pterygota</taxon>
        <taxon>Neoptera</taxon>
        <taxon>Endopterygota</taxon>
        <taxon>Lepidoptera</taxon>
        <taxon>Glossata</taxon>
        <taxon>Ditrysia</taxon>
        <taxon>Papilionoidea</taxon>
        <taxon>Nymphalidae</taxon>
        <taxon>Heliconiinae</taxon>
        <taxon>Argynnini</taxon>
        <taxon>Brenthis</taxon>
    </lineage>
</organism>
<dbReference type="PROSITE" id="PS51257">
    <property type="entry name" value="PROKAR_LIPOPROTEIN"/>
    <property type="match status" value="1"/>
</dbReference>
<dbReference type="Pfam" id="PF00049">
    <property type="entry name" value="Insulin"/>
    <property type="match status" value="1"/>
</dbReference>
<keyword evidence="4 7" id="KW-0732">Signal</keyword>
<feature type="domain" description="Insulin-like" evidence="8">
    <location>
        <begin position="26"/>
        <end position="98"/>
    </location>
</feature>
<dbReference type="Proteomes" id="UP000838878">
    <property type="component" value="Chromosome 10"/>
</dbReference>
<keyword evidence="3" id="KW-0165">Cleavage on pair of basic residues</keyword>
<feature type="signal peptide" evidence="7">
    <location>
        <begin position="1"/>
        <end position="21"/>
    </location>
</feature>
<evidence type="ECO:0000259" key="8">
    <source>
        <dbReference type="SMART" id="SM00078"/>
    </source>
</evidence>
<evidence type="ECO:0000256" key="7">
    <source>
        <dbReference type="SAM" id="SignalP"/>
    </source>
</evidence>
<keyword evidence="5" id="KW-1015">Disulfide bond</keyword>
<dbReference type="InterPro" id="IPR022353">
    <property type="entry name" value="Insulin_CS"/>
</dbReference>
<dbReference type="GO" id="GO:0005179">
    <property type="term" value="F:hormone activity"/>
    <property type="evidence" value="ECO:0007669"/>
    <property type="project" value="InterPro"/>
</dbReference>
<evidence type="ECO:0000313" key="9">
    <source>
        <dbReference type="EMBL" id="CAH0715791.1"/>
    </source>
</evidence>
<feature type="chain" id="PRO_5035456033" description="Insulin-like domain-containing protein" evidence="7">
    <location>
        <begin position="22"/>
        <end position="98"/>
    </location>
</feature>
<dbReference type="OrthoDB" id="10019596at2759"/>
<comment type="subunit">
    <text evidence="2">Heterodimer of a B chain and an A chain linked by two disulfide bonds.</text>
</comment>
<feature type="non-terminal residue" evidence="9">
    <location>
        <position position="98"/>
    </location>
</feature>
<evidence type="ECO:0000256" key="1">
    <source>
        <dbReference type="ARBA" id="ARBA00009034"/>
    </source>
</evidence>
<protein>
    <recommendedName>
        <fullName evidence="8">Insulin-like domain-containing protein</fullName>
    </recommendedName>
</protein>
<evidence type="ECO:0000256" key="6">
    <source>
        <dbReference type="RuleBase" id="RU000406"/>
    </source>
</evidence>